<dbReference type="PROSITE" id="PS51257">
    <property type="entry name" value="PROKAR_LIPOPROTEIN"/>
    <property type="match status" value="1"/>
</dbReference>
<feature type="transmembrane region" description="Helical" evidence="2">
    <location>
        <begin position="7"/>
        <end position="29"/>
    </location>
</feature>
<evidence type="ECO:0000256" key="1">
    <source>
        <dbReference type="ARBA" id="ARBA00045876"/>
    </source>
</evidence>
<dbReference type="Gene3D" id="1.25.10.10">
    <property type="entry name" value="Leucine-rich Repeat Variant"/>
    <property type="match status" value="2"/>
</dbReference>
<dbReference type="AlphaFoldDB" id="X0VB14"/>
<keyword evidence="2" id="KW-0812">Transmembrane</keyword>
<proteinExistence type="predicted"/>
<dbReference type="SMART" id="SM00567">
    <property type="entry name" value="EZ_HEAT"/>
    <property type="match status" value="3"/>
</dbReference>
<dbReference type="InterPro" id="IPR004155">
    <property type="entry name" value="PBS_lyase_HEAT"/>
</dbReference>
<comment type="function">
    <text evidence="1">Catalyzes the hydroxylation of the N(6)-(4-aminobutyl)-L-lysine intermediate produced by deoxyhypusine synthase/DHPS on a critical lysine of the eukaryotic translation initiation factor 5A/eIF-5A. This is the second step of the post-translational modification of that lysine into an unusual amino acid residue named hypusine. Hypusination is unique to mature eIF-5A factor and is essential for its function.</text>
</comment>
<gene>
    <name evidence="3" type="ORF">S01H1_37081</name>
</gene>
<dbReference type="GO" id="GO:0016491">
    <property type="term" value="F:oxidoreductase activity"/>
    <property type="evidence" value="ECO:0007669"/>
    <property type="project" value="TreeGrafter"/>
</dbReference>
<dbReference type="PANTHER" id="PTHR12697">
    <property type="entry name" value="PBS LYASE HEAT-LIKE PROTEIN"/>
    <property type="match status" value="1"/>
</dbReference>
<sequence length="251" mass="27129">MIENRKNWIIAPTGNLTMVLVVMLLLFTFTGCGAPRWYESYGYKSYHDMTKPSLVPVLITALGDENPDARTGAAVILGDIGPEAKEAVPSLVRALADNDKEVRKYAAQSLGLIGHGTQEVISALIEALSDPEDYVGDRAAYALELLGPQVRPQAKEAVLALIRARLDYSNKWHHDSRHKAIKRFGLEPKELVPILVGALGEREGAVRARAAKELARLGPEAREAVPALIKALGDHDADVRRQASGALGAIG</sequence>
<keyword evidence="2" id="KW-0472">Membrane</keyword>
<organism evidence="3">
    <name type="scientific">marine sediment metagenome</name>
    <dbReference type="NCBI Taxonomy" id="412755"/>
    <lineage>
        <taxon>unclassified sequences</taxon>
        <taxon>metagenomes</taxon>
        <taxon>ecological metagenomes</taxon>
    </lineage>
</organism>
<dbReference type="Pfam" id="PF13646">
    <property type="entry name" value="HEAT_2"/>
    <property type="match status" value="2"/>
</dbReference>
<dbReference type="InterPro" id="IPR016024">
    <property type="entry name" value="ARM-type_fold"/>
</dbReference>
<dbReference type="InterPro" id="IPR011989">
    <property type="entry name" value="ARM-like"/>
</dbReference>
<dbReference type="InterPro" id="IPR021133">
    <property type="entry name" value="HEAT_type_2"/>
</dbReference>
<reference evidence="3" key="1">
    <citation type="journal article" date="2014" name="Front. Microbiol.">
        <title>High frequency of phylogenetically diverse reductive dehalogenase-homologous genes in deep subseafloor sedimentary metagenomes.</title>
        <authorList>
            <person name="Kawai M."/>
            <person name="Futagami T."/>
            <person name="Toyoda A."/>
            <person name="Takaki Y."/>
            <person name="Nishi S."/>
            <person name="Hori S."/>
            <person name="Arai W."/>
            <person name="Tsubouchi T."/>
            <person name="Morono Y."/>
            <person name="Uchiyama I."/>
            <person name="Ito T."/>
            <person name="Fujiyama A."/>
            <person name="Inagaki F."/>
            <person name="Takami H."/>
        </authorList>
    </citation>
    <scope>NUCLEOTIDE SEQUENCE</scope>
    <source>
        <strain evidence="3">Expedition CK06-06</strain>
    </source>
</reference>
<accession>X0VB14</accession>
<protein>
    <recommendedName>
        <fullName evidence="4">HEAT repeat domain-containing protein</fullName>
    </recommendedName>
</protein>
<dbReference type="EMBL" id="BARS01023275">
    <property type="protein sequence ID" value="GAG09678.1"/>
    <property type="molecule type" value="Genomic_DNA"/>
</dbReference>
<dbReference type="PROSITE" id="PS50077">
    <property type="entry name" value="HEAT_REPEAT"/>
    <property type="match status" value="1"/>
</dbReference>
<dbReference type="PANTHER" id="PTHR12697:SF5">
    <property type="entry name" value="DEOXYHYPUSINE HYDROXYLASE"/>
    <property type="match status" value="1"/>
</dbReference>
<evidence type="ECO:0000256" key="2">
    <source>
        <dbReference type="SAM" id="Phobius"/>
    </source>
</evidence>
<keyword evidence="2" id="KW-1133">Transmembrane helix</keyword>
<comment type="caution">
    <text evidence="3">The sequence shown here is derived from an EMBL/GenBank/DDBJ whole genome shotgun (WGS) entry which is preliminary data.</text>
</comment>
<evidence type="ECO:0000313" key="3">
    <source>
        <dbReference type="EMBL" id="GAG09678.1"/>
    </source>
</evidence>
<evidence type="ECO:0008006" key="4">
    <source>
        <dbReference type="Google" id="ProtNLM"/>
    </source>
</evidence>
<name>X0VB14_9ZZZZ</name>
<feature type="non-terminal residue" evidence="3">
    <location>
        <position position="251"/>
    </location>
</feature>
<dbReference type="SUPFAM" id="SSF48371">
    <property type="entry name" value="ARM repeat"/>
    <property type="match status" value="1"/>
</dbReference>